<gene>
    <name evidence="7" type="ORF">CCS01_23495</name>
</gene>
<dbReference type="SUPFAM" id="SSF53098">
    <property type="entry name" value="Ribonuclease H-like"/>
    <property type="match status" value="1"/>
</dbReference>
<evidence type="ECO:0000259" key="6">
    <source>
        <dbReference type="Pfam" id="PF14294"/>
    </source>
</evidence>
<dbReference type="Pfam" id="PF14294">
    <property type="entry name" value="DUF4372"/>
    <property type="match status" value="1"/>
</dbReference>
<feature type="domain" description="DUF4372" evidence="6">
    <location>
        <begin position="3"/>
        <end position="76"/>
    </location>
</feature>
<keyword evidence="8" id="KW-1185">Reference proteome</keyword>
<dbReference type="InterPro" id="IPR002559">
    <property type="entry name" value="Transposase_11"/>
</dbReference>
<comment type="similarity">
    <text evidence="1">Belongs to the transposase 11 family.</text>
</comment>
<proteinExistence type="inferred from homology"/>
<dbReference type="Proteomes" id="UP000239724">
    <property type="component" value="Unassembled WGS sequence"/>
</dbReference>
<evidence type="ECO:0000256" key="4">
    <source>
        <dbReference type="ARBA" id="ARBA00023172"/>
    </source>
</evidence>
<feature type="domain" description="Transposase IS4-like" evidence="5">
    <location>
        <begin position="122"/>
        <end position="333"/>
    </location>
</feature>
<evidence type="ECO:0000313" key="8">
    <source>
        <dbReference type="Proteomes" id="UP000239724"/>
    </source>
</evidence>
<protein>
    <submittedName>
        <fullName evidence="7">IS4 family transposase</fullName>
    </submittedName>
</protein>
<dbReference type="PANTHER" id="PTHR33258">
    <property type="entry name" value="TRANSPOSASE INSL FOR INSERTION SEQUENCE ELEMENT IS186A-RELATED"/>
    <property type="match status" value="1"/>
</dbReference>
<keyword evidence="2" id="KW-0815">Transposition</keyword>
<dbReference type="GO" id="GO:0003677">
    <property type="term" value="F:DNA binding"/>
    <property type="evidence" value="ECO:0007669"/>
    <property type="project" value="UniProtKB-KW"/>
</dbReference>
<accession>A0A2S6N241</accession>
<dbReference type="InterPro" id="IPR012337">
    <property type="entry name" value="RNaseH-like_sf"/>
</dbReference>
<comment type="caution">
    <text evidence="7">The sequence shown here is derived from an EMBL/GenBank/DDBJ whole genome shotgun (WGS) entry which is preliminary data.</text>
</comment>
<dbReference type="Pfam" id="PF01609">
    <property type="entry name" value="DDE_Tnp_1"/>
    <property type="match status" value="1"/>
</dbReference>
<organism evidence="7 8">
    <name type="scientific">Rhodopila globiformis</name>
    <name type="common">Rhodopseudomonas globiformis</name>
    <dbReference type="NCBI Taxonomy" id="1071"/>
    <lineage>
        <taxon>Bacteria</taxon>
        <taxon>Pseudomonadati</taxon>
        <taxon>Pseudomonadota</taxon>
        <taxon>Alphaproteobacteria</taxon>
        <taxon>Acetobacterales</taxon>
        <taxon>Acetobacteraceae</taxon>
        <taxon>Rhodopila</taxon>
    </lineage>
</organism>
<name>A0A2S6N241_RHOGL</name>
<dbReference type="InterPro" id="IPR025399">
    <property type="entry name" value="DUF4372"/>
</dbReference>
<dbReference type="NCBIfam" id="NF033592">
    <property type="entry name" value="transpos_IS4_1"/>
    <property type="match status" value="1"/>
</dbReference>
<keyword evidence="3" id="KW-0238">DNA-binding</keyword>
<reference evidence="7 8" key="1">
    <citation type="journal article" date="2018" name="Arch. Microbiol.">
        <title>New insights into the metabolic potential of the phototrophic purple bacterium Rhodopila globiformis DSM 161(T) from its draft genome sequence and evidence for a vanadium-dependent nitrogenase.</title>
        <authorList>
            <person name="Imhoff J.F."/>
            <person name="Rahn T."/>
            <person name="Kunzel S."/>
            <person name="Neulinger S.C."/>
        </authorList>
    </citation>
    <scope>NUCLEOTIDE SEQUENCE [LARGE SCALE GENOMIC DNA]</scope>
    <source>
        <strain evidence="7 8">DSM 161</strain>
    </source>
</reference>
<dbReference type="InterPro" id="IPR047952">
    <property type="entry name" value="Transpos_IS4"/>
</dbReference>
<evidence type="ECO:0000313" key="7">
    <source>
        <dbReference type="EMBL" id="PPQ28666.1"/>
    </source>
</evidence>
<dbReference type="Gene3D" id="3.90.350.10">
    <property type="entry name" value="Transposase Inhibitor Protein From Tn5, Chain A, domain 1"/>
    <property type="match status" value="1"/>
</dbReference>
<evidence type="ECO:0000256" key="1">
    <source>
        <dbReference type="ARBA" id="ARBA00010075"/>
    </source>
</evidence>
<dbReference type="PANTHER" id="PTHR33258:SF1">
    <property type="entry name" value="TRANSPOSASE INSL FOR INSERTION SEQUENCE ELEMENT IS186A-RELATED"/>
    <property type="match status" value="1"/>
</dbReference>
<evidence type="ECO:0000256" key="2">
    <source>
        <dbReference type="ARBA" id="ARBA00022578"/>
    </source>
</evidence>
<dbReference type="GO" id="GO:0004803">
    <property type="term" value="F:transposase activity"/>
    <property type="evidence" value="ECO:0007669"/>
    <property type="project" value="InterPro"/>
</dbReference>
<evidence type="ECO:0000259" key="5">
    <source>
        <dbReference type="Pfam" id="PF01609"/>
    </source>
</evidence>
<dbReference type="RefSeq" id="WP_104521257.1">
    <property type="nucleotide sequence ID" value="NZ_NHRY01000239.1"/>
</dbReference>
<sequence>MNTGKTLFAQLMDFLPWSTFARIVSRYDGDRAARVLPCTEQFRAMAFAQLTYRESLRDIEACLSAQAHKLYHIGFRQPVHRSTLADANEIRDWRMYADFAHRLIAQARRLYAGDSLGVDLKEAVYALDSTTIDLCLSVFPWAHFRTSKAAVKMHTRLDLRGNSPSFIHVSNGKMHDVRVLDRLVPEAGAIYVMDRAYVDFARLHALHQAGAFFVTRAKSNLRAHRVYSAPADRDAGIIADQTIALDGARTRHECPIHLRRIRFKDPETGKTLVFLTNQTSLPAATVCDLYKARWQVDLFFKWIKQHLRIKRFYGTSENAVKTQIWIAVSVYVLVAIVRKRLNLEPSLYTMLQVVSVSVFEKLPIQSAFLPGACGFDAAMENNQLNLFTD</sequence>
<evidence type="ECO:0000256" key="3">
    <source>
        <dbReference type="ARBA" id="ARBA00023125"/>
    </source>
</evidence>
<dbReference type="EMBL" id="NHRY01000239">
    <property type="protein sequence ID" value="PPQ28666.1"/>
    <property type="molecule type" value="Genomic_DNA"/>
</dbReference>
<dbReference type="OrthoDB" id="7327264at2"/>
<dbReference type="AlphaFoldDB" id="A0A2S6N241"/>
<keyword evidence="4" id="KW-0233">DNA recombination</keyword>
<dbReference type="GO" id="GO:0006313">
    <property type="term" value="P:DNA transposition"/>
    <property type="evidence" value="ECO:0007669"/>
    <property type="project" value="InterPro"/>
</dbReference>